<organism evidence="2">
    <name type="scientific">Desulfitobacterium hafniense</name>
    <name type="common">Desulfitobacterium frappieri</name>
    <dbReference type="NCBI Taxonomy" id="49338"/>
    <lineage>
        <taxon>Bacteria</taxon>
        <taxon>Bacillati</taxon>
        <taxon>Bacillota</taxon>
        <taxon>Clostridia</taxon>
        <taxon>Eubacteriales</taxon>
        <taxon>Desulfitobacteriaceae</taxon>
        <taxon>Desulfitobacterium</taxon>
    </lineage>
</organism>
<evidence type="ECO:0000256" key="1">
    <source>
        <dbReference type="SAM" id="SignalP"/>
    </source>
</evidence>
<sequence length="105" mass="11258">MKKGIILTASVLALSLALVGCSNVEVSVEKKEVSVEEKDQNTLSVESVQLERKVIIRNSIADPLPAEAQKALSLPGKGGPQQLPNVDLSTPIIITKMPYPEINKP</sequence>
<dbReference type="EMBL" id="LK996017">
    <property type="protein sequence ID" value="CDX02953.1"/>
    <property type="molecule type" value="Genomic_DNA"/>
</dbReference>
<proteinExistence type="predicted"/>
<dbReference type="PROSITE" id="PS51257">
    <property type="entry name" value="PROKAR_LIPOPROTEIN"/>
    <property type="match status" value="1"/>
</dbReference>
<protein>
    <recommendedName>
        <fullName evidence="3">Prokaryotic membrane lipoprotein lipid attachment site profile</fullName>
    </recommendedName>
</protein>
<evidence type="ECO:0008006" key="3">
    <source>
        <dbReference type="Google" id="ProtNLM"/>
    </source>
</evidence>
<gene>
    <name evidence="2" type="ORF">DPCES_3066</name>
</gene>
<feature type="signal peptide" evidence="1">
    <location>
        <begin position="1"/>
        <end position="24"/>
    </location>
</feature>
<evidence type="ECO:0000313" key="2">
    <source>
        <dbReference type="EMBL" id="CDX02953.1"/>
    </source>
</evidence>
<accession>A0A098B286</accession>
<keyword evidence="1" id="KW-0732">Signal</keyword>
<dbReference type="RefSeq" id="WP_015944938.1">
    <property type="nucleotide sequence ID" value="NZ_JAYFNZ010000009.1"/>
</dbReference>
<name>A0A098B286_DESHA</name>
<dbReference type="AlphaFoldDB" id="A0A098B286"/>
<feature type="chain" id="PRO_5038531633" description="Prokaryotic membrane lipoprotein lipid attachment site profile" evidence="1">
    <location>
        <begin position="25"/>
        <end position="105"/>
    </location>
</feature>
<dbReference type="PATRIC" id="fig|49338.4.peg.3304"/>
<reference evidence="2" key="1">
    <citation type="submission" date="2014-07" db="EMBL/GenBank/DDBJ databases">
        <authorList>
            <person name="Hornung V.Bastian."/>
        </authorList>
    </citation>
    <scope>NUCLEOTIDE SEQUENCE</scope>
    <source>
        <strain evidence="2">PCE-S</strain>
    </source>
</reference>